<dbReference type="InterPro" id="IPR000847">
    <property type="entry name" value="LysR_HTH_N"/>
</dbReference>
<keyword evidence="2" id="KW-0805">Transcription regulation</keyword>
<reference evidence="6" key="1">
    <citation type="submission" date="2024-05" db="EMBL/GenBank/DDBJ databases">
        <title>Genome Sequences of Four Agar- Degrading Marine Bacteria.</title>
        <authorList>
            <person name="Phillips E.K."/>
            <person name="Shaffer J.C."/>
            <person name="Henson M.W."/>
            <person name="Temperton B."/>
            <person name="Thrash C.J."/>
            <person name="Martin M.O."/>
        </authorList>
    </citation>
    <scope>NUCLEOTIDE SEQUENCE</scope>
    <source>
        <strain evidence="6">EKP203</strain>
    </source>
</reference>
<evidence type="ECO:0000256" key="1">
    <source>
        <dbReference type="ARBA" id="ARBA00009437"/>
    </source>
</evidence>
<organism evidence="6 7">
    <name type="scientific">Vibrio agarivorans</name>
    <dbReference type="NCBI Taxonomy" id="153622"/>
    <lineage>
        <taxon>Bacteria</taxon>
        <taxon>Pseudomonadati</taxon>
        <taxon>Pseudomonadota</taxon>
        <taxon>Gammaproteobacteria</taxon>
        <taxon>Vibrionales</taxon>
        <taxon>Vibrionaceae</taxon>
        <taxon>Vibrio</taxon>
    </lineage>
</organism>
<dbReference type="Pfam" id="PF03466">
    <property type="entry name" value="LysR_substrate"/>
    <property type="match status" value="1"/>
</dbReference>
<sequence>MHKKLEKLMLFHSVAKTLSFTRAADELNISKGHLSLQVKHLEKEMGVALLIRSTRSVRLTPEGERIYAGMQSIESTLVEMERNVEYENDSLDGVIRITAPMQFVEGVLIELCQQFRESYPYITFEIDSSYTSHDLIKDNFDLAFRATTQPPESLIARKLFSYKHCVVASPQYFLDHGYPKDPNDLKAHQCLMGRGYSNWSFVSGSVDCSGWMSISDNTQLKKLALAGQGLIRVPQYFVHRELAQGRLEAIFSGEINTGSDFYLVYPQIVQRSERITRFIEFAVEQLRALEKGGQ</sequence>
<protein>
    <submittedName>
        <fullName evidence="6">LysR family transcriptional regulator</fullName>
    </submittedName>
</protein>
<dbReference type="PRINTS" id="PR00039">
    <property type="entry name" value="HTHLYSR"/>
</dbReference>
<evidence type="ECO:0000259" key="5">
    <source>
        <dbReference type="PROSITE" id="PS50931"/>
    </source>
</evidence>
<dbReference type="InterPro" id="IPR005119">
    <property type="entry name" value="LysR_subst-bd"/>
</dbReference>
<proteinExistence type="inferred from homology"/>
<name>A0ABT7Y2U9_9VIBR</name>
<dbReference type="Gene3D" id="1.10.10.10">
    <property type="entry name" value="Winged helix-like DNA-binding domain superfamily/Winged helix DNA-binding domain"/>
    <property type="match status" value="1"/>
</dbReference>
<evidence type="ECO:0000313" key="6">
    <source>
        <dbReference type="EMBL" id="MDN2482089.1"/>
    </source>
</evidence>
<dbReference type="SUPFAM" id="SSF53850">
    <property type="entry name" value="Periplasmic binding protein-like II"/>
    <property type="match status" value="1"/>
</dbReference>
<dbReference type="SUPFAM" id="SSF46785">
    <property type="entry name" value="Winged helix' DNA-binding domain"/>
    <property type="match status" value="1"/>
</dbReference>
<dbReference type="RefSeq" id="WP_289962148.1">
    <property type="nucleotide sequence ID" value="NZ_JAUEOZ010000001.1"/>
</dbReference>
<dbReference type="PANTHER" id="PTHR30537">
    <property type="entry name" value="HTH-TYPE TRANSCRIPTIONAL REGULATOR"/>
    <property type="match status" value="1"/>
</dbReference>
<evidence type="ECO:0000256" key="2">
    <source>
        <dbReference type="ARBA" id="ARBA00023015"/>
    </source>
</evidence>
<dbReference type="EMBL" id="JAUEOZ010000001">
    <property type="protein sequence ID" value="MDN2482089.1"/>
    <property type="molecule type" value="Genomic_DNA"/>
</dbReference>
<dbReference type="CDD" id="cd08422">
    <property type="entry name" value="PBP2_CrgA_like"/>
    <property type="match status" value="1"/>
</dbReference>
<dbReference type="PROSITE" id="PS50931">
    <property type="entry name" value="HTH_LYSR"/>
    <property type="match status" value="1"/>
</dbReference>
<comment type="similarity">
    <text evidence="1">Belongs to the LysR transcriptional regulatory family.</text>
</comment>
<dbReference type="Pfam" id="PF00126">
    <property type="entry name" value="HTH_1"/>
    <property type="match status" value="1"/>
</dbReference>
<accession>A0ABT7Y2U9</accession>
<keyword evidence="3" id="KW-0238">DNA-binding</keyword>
<keyword evidence="7" id="KW-1185">Reference proteome</keyword>
<dbReference type="Gene3D" id="3.40.190.290">
    <property type="match status" value="1"/>
</dbReference>
<dbReference type="Proteomes" id="UP001169719">
    <property type="component" value="Unassembled WGS sequence"/>
</dbReference>
<dbReference type="InterPro" id="IPR036388">
    <property type="entry name" value="WH-like_DNA-bd_sf"/>
</dbReference>
<dbReference type="InterPro" id="IPR058163">
    <property type="entry name" value="LysR-type_TF_proteobact-type"/>
</dbReference>
<dbReference type="InterPro" id="IPR036390">
    <property type="entry name" value="WH_DNA-bd_sf"/>
</dbReference>
<evidence type="ECO:0000256" key="3">
    <source>
        <dbReference type="ARBA" id="ARBA00023125"/>
    </source>
</evidence>
<feature type="domain" description="HTH lysR-type" evidence="5">
    <location>
        <begin position="1"/>
        <end position="60"/>
    </location>
</feature>
<evidence type="ECO:0000256" key="4">
    <source>
        <dbReference type="ARBA" id="ARBA00023163"/>
    </source>
</evidence>
<gene>
    <name evidence="6" type="ORF">QWJ08_11920</name>
</gene>
<evidence type="ECO:0000313" key="7">
    <source>
        <dbReference type="Proteomes" id="UP001169719"/>
    </source>
</evidence>
<comment type="caution">
    <text evidence="6">The sequence shown here is derived from an EMBL/GenBank/DDBJ whole genome shotgun (WGS) entry which is preliminary data.</text>
</comment>
<dbReference type="PANTHER" id="PTHR30537:SF5">
    <property type="entry name" value="HTH-TYPE TRANSCRIPTIONAL ACTIVATOR TTDR-RELATED"/>
    <property type="match status" value="1"/>
</dbReference>
<keyword evidence="4" id="KW-0804">Transcription</keyword>